<evidence type="ECO:0000256" key="5">
    <source>
        <dbReference type="ARBA" id="ARBA00022989"/>
    </source>
</evidence>
<dbReference type="Proteomes" id="UP000264294">
    <property type="component" value="Unassembled WGS sequence"/>
</dbReference>
<dbReference type="PANTHER" id="PTHR32322:SF18">
    <property type="entry name" value="S-ADENOSYLMETHIONINE_S-ADENOSYLHOMOCYSTEINE TRANSPORTER"/>
    <property type="match status" value="1"/>
</dbReference>
<feature type="domain" description="EamA" evidence="8">
    <location>
        <begin position="8"/>
        <end position="145"/>
    </location>
</feature>
<keyword evidence="3" id="KW-1003">Cell membrane</keyword>
<evidence type="ECO:0000313" key="11">
    <source>
        <dbReference type="Proteomes" id="UP000029389"/>
    </source>
</evidence>
<feature type="transmembrane region" description="Helical" evidence="7">
    <location>
        <begin position="129"/>
        <end position="146"/>
    </location>
</feature>
<name>A0A090YXP7_9BACI</name>
<feature type="transmembrane region" description="Helical" evidence="7">
    <location>
        <begin position="188"/>
        <end position="211"/>
    </location>
</feature>
<dbReference type="InterPro" id="IPR050638">
    <property type="entry name" value="AA-Vitamin_Transporters"/>
</dbReference>
<keyword evidence="6 7" id="KW-0472">Membrane</keyword>
<keyword evidence="4 7" id="KW-0812">Transmembrane</keyword>
<evidence type="ECO:0000313" key="12">
    <source>
        <dbReference type="Proteomes" id="UP000264294"/>
    </source>
</evidence>
<comment type="caution">
    <text evidence="9">The sequence shown here is derived from an EMBL/GenBank/DDBJ whole genome shotgun (WGS) entry which is preliminary data.</text>
</comment>
<protein>
    <submittedName>
        <fullName evidence="10">DMT family transporter</fullName>
    </submittedName>
    <submittedName>
        <fullName evidence="9">EamA-like transporter family protein</fullName>
    </submittedName>
</protein>
<evidence type="ECO:0000256" key="1">
    <source>
        <dbReference type="ARBA" id="ARBA00004651"/>
    </source>
</evidence>
<reference evidence="9 11" key="1">
    <citation type="submission" date="2014-04" db="EMBL/GenBank/DDBJ databases">
        <authorList>
            <person name="Bishop-Lilly K.A."/>
            <person name="Broomall S.M."/>
            <person name="Chain P.S."/>
            <person name="Chertkov O."/>
            <person name="Coyne S.R."/>
            <person name="Daligault H.E."/>
            <person name="Davenport K.W."/>
            <person name="Erkkila T."/>
            <person name="Frey K.G."/>
            <person name="Gibbons H.S."/>
            <person name="Gu W."/>
            <person name="Jaissle J."/>
            <person name="Johnson S.L."/>
            <person name="Koroleva G.I."/>
            <person name="Ladner J.T."/>
            <person name="Lo C.-C."/>
            <person name="Minogue T.D."/>
            <person name="Munk C."/>
            <person name="Palacios G.F."/>
            <person name="Redden C.L."/>
            <person name="Rosenzweig C.N."/>
            <person name="Scholz M.B."/>
            <person name="Teshima H."/>
            <person name="Xu Y."/>
        </authorList>
    </citation>
    <scope>NUCLEOTIDE SEQUENCE [LARGE SCALE GENOMIC DNA]</scope>
    <source>
        <strain evidence="9 11">BHP</strain>
    </source>
</reference>
<dbReference type="RefSeq" id="WP_042980327.1">
    <property type="nucleotide sequence ID" value="NZ_JMQC01000008.1"/>
</dbReference>
<comment type="similarity">
    <text evidence="2">Belongs to the EamA transporter family.</text>
</comment>
<dbReference type="AlphaFoldDB" id="A0A090YXP7"/>
<accession>A0A090YXP7</accession>
<dbReference type="Proteomes" id="UP000029389">
    <property type="component" value="Unassembled WGS sequence"/>
</dbReference>
<evidence type="ECO:0000256" key="6">
    <source>
        <dbReference type="ARBA" id="ARBA00023136"/>
    </source>
</evidence>
<feature type="transmembrane region" description="Helical" evidence="7">
    <location>
        <begin position="231"/>
        <end position="248"/>
    </location>
</feature>
<sequence length="319" mass="35641">MSKKQMLLGSLLCLLAVTAWGFMFPVMASALQVIDPFFFTTIRYGSATIIFIILLFMIEGKRSFRLEKKSLFLLFYGTVGFAGYGFLVFYGQQLAGPSGAIHAAMIQSLMPLLALLLQWITKNNRPQNYTFFCMFGAFIGVMLVISKGNIHLLFGAASHISTNIFMLCGVMCWVIYTNGGARFESWSPLRYTTLTCAFGSISLLVIVSLLTYTNVVAFPSLHTIMTVRFELFYMSIIAGVIAVFCWNMGNRYISSINGILFMNLVPILALIGSISRGYTIDKIEVFGATLTIIALVCNNLWQRKQQIRKENIKIPTSVQ</sequence>
<dbReference type="GO" id="GO:0005886">
    <property type="term" value="C:plasma membrane"/>
    <property type="evidence" value="ECO:0007669"/>
    <property type="project" value="UniProtKB-SubCell"/>
</dbReference>
<evidence type="ECO:0000256" key="7">
    <source>
        <dbReference type="SAM" id="Phobius"/>
    </source>
</evidence>
<feature type="transmembrane region" description="Helical" evidence="7">
    <location>
        <begin position="70"/>
        <end position="90"/>
    </location>
</feature>
<dbReference type="PANTHER" id="PTHR32322">
    <property type="entry name" value="INNER MEMBRANE TRANSPORTER"/>
    <property type="match status" value="1"/>
</dbReference>
<organism evidence="9 11">
    <name type="scientific">Bacillus clarus</name>
    <dbReference type="NCBI Taxonomy" id="2338372"/>
    <lineage>
        <taxon>Bacteria</taxon>
        <taxon>Bacillati</taxon>
        <taxon>Bacillota</taxon>
        <taxon>Bacilli</taxon>
        <taxon>Bacillales</taxon>
        <taxon>Bacillaceae</taxon>
        <taxon>Bacillus</taxon>
        <taxon>Bacillus cereus group</taxon>
    </lineage>
</organism>
<evidence type="ECO:0000313" key="9">
    <source>
        <dbReference type="EMBL" id="KFN03112.1"/>
    </source>
</evidence>
<evidence type="ECO:0000256" key="4">
    <source>
        <dbReference type="ARBA" id="ARBA00022692"/>
    </source>
</evidence>
<dbReference type="EMBL" id="JMQC01000008">
    <property type="protein sequence ID" value="KFN03112.1"/>
    <property type="molecule type" value="Genomic_DNA"/>
</dbReference>
<keyword evidence="12" id="KW-1185">Reference proteome</keyword>
<dbReference type="PATRIC" id="fig|1405.8.peg.1860"/>
<evidence type="ECO:0000256" key="3">
    <source>
        <dbReference type="ARBA" id="ARBA00022475"/>
    </source>
</evidence>
<reference evidence="10 12" key="2">
    <citation type="submission" date="2018-08" db="EMBL/GenBank/DDBJ databases">
        <title>Bacillus clarus sp. nov. strain PS00077A.</title>
        <authorList>
            <person name="Mendez Acevedo M."/>
            <person name="Carroll L."/>
            <person name="Mukherjee M."/>
            <person name="Wiedmann M."/>
            <person name="Kovac J."/>
        </authorList>
    </citation>
    <scope>NUCLEOTIDE SEQUENCE [LARGE SCALE GENOMIC DNA]</scope>
    <source>
        <strain evidence="10 12">PS00077A</strain>
    </source>
</reference>
<evidence type="ECO:0000313" key="10">
    <source>
        <dbReference type="EMBL" id="RFT68036.1"/>
    </source>
</evidence>
<comment type="subcellular location">
    <subcellularLocation>
        <location evidence="1">Cell membrane</location>
        <topology evidence="1">Multi-pass membrane protein</topology>
    </subcellularLocation>
</comment>
<evidence type="ECO:0000256" key="2">
    <source>
        <dbReference type="ARBA" id="ARBA00007362"/>
    </source>
</evidence>
<keyword evidence="5 7" id="KW-1133">Transmembrane helix</keyword>
<feature type="transmembrane region" description="Helical" evidence="7">
    <location>
        <begin position="40"/>
        <end position="58"/>
    </location>
</feature>
<feature type="transmembrane region" description="Helical" evidence="7">
    <location>
        <begin position="260"/>
        <end position="279"/>
    </location>
</feature>
<dbReference type="Pfam" id="PF00892">
    <property type="entry name" value="EamA"/>
    <property type="match status" value="2"/>
</dbReference>
<evidence type="ECO:0000259" key="8">
    <source>
        <dbReference type="Pfam" id="PF00892"/>
    </source>
</evidence>
<feature type="transmembrane region" description="Helical" evidence="7">
    <location>
        <begin position="96"/>
        <end position="117"/>
    </location>
</feature>
<feature type="domain" description="EamA" evidence="8">
    <location>
        <begin position="163"/>
        <end position="298"/>
    </location>
</feature>
<gene>
    <name evidence="10" type="ORF">D0U04_03950</name>
    <name evidence="9" type="ORF">DJ93_1667</name>
</gene>
<feature type="transmembrane region" description="Helical" evidence="7">
    <location>
        <begin position="285"/>
        <end position="301"/>
    </location>
</feature>
<dbReference type="InterPro" id="IPR000620">
    <property type="entry name" value="EamA_dom"/>
</dbReference>
<feature type="transmembrane region" description="Helical" evidence="7">
    <location>
        <begin position="152"/>
        <end position="176"/>
    </location>
</feature>
<proteinExistence type="inferred from homology"/>
<dbReference type="EMBL" id="QVOD01000003">
    <property type="protein sequence ID" value="RFT68036.1"/>
    <property type="molecule type" value="Genomic_DNA"/>
</dbReference>